<dbReference type="WBParaSite" id="MhA1_Contig335.frz3.fgene5">
    <property type="protein sequence ID" value="MhA1_Contig335.frz3.fgene5"/>
    <property type="gene ID" value="MhA1_Contig335.frz3.fgene5"/>
</dbReference>
<accession>A0A1I8BM57</accession>
<dbReference type="Proteomes" id="UP000095281">
    <property type="component" value="Unplaced"/>
</dbReference>
<organism evidence="2 3">
    <name type="scientific">Meloidogyne hapla</name>
    <name type="common">Root-knot nematode worm</name>
    <dbReference type="NCBI Taxonomy" id="6305"/>
    <lineage>
        <taxon>Eukaryota</taxon>
        <taxon>Metazoa</taxon>
        <taxon>Ecdysozoa</taxon>
        <taxon>Nematoda</taxon>
        <taxon>Chromadorea</taxon>
        <taxon>Rhabditida</taxon>
        <taxon>Tylenchina</taxon>
        <taxon>Tylenchomorpha</taxon>
        <taxon>Tylenchoidea</taxon>
        <taxon>Meloidogynidae</taxon>
        <taxon>Meloidogyninae</taxon>
        <taxon>Meloidogyne</taxon>
    </lineage>
</organism>
<evidence type="ECO:0000313" key="3">
    <source>
        <dbReference type="WBParaSite" id="MhA1_Contig335.frz3.fgene5"/>
    </source>
</evidence>
<keyword evidence="2" id="KW-1185">Reference proteome</keyword>
<dbReference type="AlphaFoldDB" id="A0A1I8BM57"/>
<reference evidence="3" key="1">
    <citation type="submission" date="2016-11" db="UniProtKB">
        <authorList>
            <consortium name="WormBaseParasite"/>
        </authorList>
    </citation>
    <scope>IDENTIFICATION</scope>
</reference>
<dbReference type="SUPFAM" id="SSF49599">
    <property type="entry name" value="TRAF domain-like"/>
    <property type="match status" value="1"/>
</dbReference>
<sequence>MEVDITDEVLPGSPKNDQQQHQVVPEPPYLMNGDEDPYKPEGQITLKIEKFSEFAHEGPESRRLSEPVYIRGLPWKILAIPREMGRRPQMGGGSMQKCLGYFLQCNAENSGSVSFITYFLL</sequence>
<protein>
    <submittedName>
        <fullName evidence="3">MATH domain-containing protein</fullName>
    </submittedName>
</protein>
<dbReference type="InterPro" id="IPR008974">
    <property type="entry name" value="TRAF-like"/>
</dbReference>
<dbReference type="Gene3D" id="2.60.210.10">
    <property type="entry name" value="Apoptosis, Tumor Necrosis Factor Receptor Associated Protein 2, Chain A"/>
    <property type="match status" value="1"/>
</dbReference>
<evidence type="ECO:0000313" key="2">
    <source>
        <dbReference type="Proteomes" id="UP000095281"/>
    </source>
</evidence>
<proteinExistence type="predicted"/>
<evidence type="ECO:0000256" key="1">
    <source>
        <dbReference type="SAM" id="MobiDB-lite"/>
    </source>
</evidence>
<feature type="region of interest" description="Disordered" evidence="1">
    <location>
        <begin position="1"/>
        <end position="37"/>
    </location>
</feature>
<name>A0A1I8BM57_MELHA</name>